<evidence type="ECO:0000256" key="1">
    <source>
        <dbReference type="ARBA" id="ARBA00008846"/>
    </source>
</evidence>
<dbReference type="Gene3D" id="3.40.50.300">
    <property type="entry name" value="P-loop containing nucleotide triphosphate hydrolases"/>
    <property type="match status" value="1"/>
</dbReference>
<dbReference type="GO" id="GO:0005886">
    <property type="term" value="C:plasma membrane"/>
    <property type="evidence" value="ECO:0007669"/>
    <property type="project" value="TreeGrafter"/>
</dbReference>
<evidence type="ECO:0000313" key="3">
    <source>
        <dbReference type="EMBL" id="KAK7584031.1"/>
    </source>
</evidence>
<dbReference type="SMART" id="SM00173">
    <property type="entry name" value="RAS"/>
    <property type="match status" value="1"/>
</dbReference>
<dbReference type="EMBL" id="JBBCAQ010000032">
    <property type="protein sequence ID" value="KAK7584031.1"/>
    <property type="molecule type" value="Genomic_DNA"/>
</dbReference>
<dbReference type="PROSITE" id="PS51419">
    <property type="entry name" value="RAB"/>
    <property type="match status" value="1"/>
</dbReference>
<dbReference type="FunFam" id="3.40.50.300:FF:000664">
    <property type="entry name" value="Uncharacterized protein, isoform B"/>
    <property type="match status" value="1"/>
</dbReference>
<evidence type="ECO:0000256" key="2">
    <source>
        <dbReference type="ARBA" id="ARBA00022553"/>
    </source>
</evidence>
<sequence>MLSQTKRQEDPDGYYRLRSFSITPNGVCKNLGDCLKTRRSRSSCSVDSSPAPLQQRLIGASSQESNDDVPVFTVGMLGASNVGKTTLSYQFTTSEYICAYDTSLDDEYGQKTVCISLNGQEAEFNIIDIPASEMSVETFCYTFHVDVFVVVYSIIDMKSFKMAEDILLYLWKNDYMSSKGVILVGNKADLERRREIPATTGRKLALSWRCKFIETSSGLDHNVDELLVGIFAQVQLNPKRNRNQQKGAVENSKQLFKQILKFGKKAKSCENLFVL</sequence>
<dbReference type="Pfam" id="PF00071">
    <property type="entry name" value="Ras"/>
    <property type="match status" value="1"/>
</dbReference>
<dbReference type="PANTHER" id="PTHR45775">
    <property type="entry name" value="RAD, GEM/KIR FAMILY MEMBER 2, ISOFORM C"/>
    <property type="match status" value="1"/>
</dbReference>
<dbReference type="InterPro" id="IPR005225">
    <property type="entry name" value="Small_GTP-bd"/>
</dbReference>
<protein>
    <recommendedName>
        <fullName evidence="5">GTP-binding protein REM 1</fullName>
    </recommendedName>
</protein>
<dbReference type="PRINTS" id="PR00449">
    <property type="entry name" value="RASTRNSFRMNG"/>
</dbReference>
<reference evidence="3 4" key="1">
    <citation type="submission" date="2024-03" db="EMBL/GenBank/DDBJ databases">
        <title>Adaptation during the transition from Ophiocordyceps entomopathogen to insect associate is accompanied by gene loss and intensified selection.</title>
        <authorList>
            <person name="Ward C.M."/>
            <person name="Onetto C.A."/>
            <person name="Borneman A.R."/>
        </authorList>
    </citation>
    <scope>NUCLEOTIDE SEQUENCE [LARGE SCALE GENOMIC DNA]</scope>
    <source>
        <strain evidence="3">AWRI1</strain>
        <tissue evidence="3">Single Adult Female</tissue>
    </source>
</reference>
<gene>
    <name evidence="3" type="ORF">V9T40_004994</name>
</gene>
<dbReference type="InterPro" id="IPR027417">
    <property type="entry name" value="P-loop_NTPase"/>
</dbReference>
<organism evidence="3 4">
    <name type="scientific">Parthenolecanium corni</name>
    <dbReference type="NCBI Taxonomy" id="536013"/>
    <lineage>
        <taxon>Eukaryota</taxon>
        <taxon>Metazoa</taxon>
        <taxon>Ecdysozoa</taxon>
        <taxon>Arthropoda</taxon>
        <taxon>Hexapoda</taxon>
        <taxon>Insecta</taxon>
        <taxon>Pterygota</taxon>
        <taxon>Neoptera</taxon>
        <taxon>Paraneoptera</taxon>
        <taxon>Hemiptera</taxon>
        <taxon>Sternorrhyncha</taxon>
        <taxon>Coccoidea</taxon>
        <taxon>Coccidae</taxon>
        <taxon>Parthenolecanium</taxon>
    </lineage>
</organism>
<evidence type="ECO:0008006" key="5">
    <source>
        <dbReference type="Google" id="ProtNLM"/>
    </source>
</evidence>
<comment type="caution">
    <text evidence="3">The sequence shown here is derived from an EMBL/GenBank/DDBJ whole genome shotgun (WGS) entry which is preliminary data.</text>
</comment>
<evidence type="ECO:0000313" key="4">
    <source>
        <dbReference type="Proteomes" id="UP001367676"/>
    </source>
</evidence>
<keyword evidence="2" id="KW-0597">Phosphoprotein</keyword>
<proteinExistence type="inferred from homology"/>
<dbReference type="GO" id="GO:0005525">
    <property type="term" value="F:GTP binding"/>
    <property type="evidence" value="ECO:0007669"/>
    <property type="project" value="InterPro"/>
</dbReference>
<dbReference type="InterPro" id="IPR051641">
    <property type="entry name" value="RGK_GTP-binding_reg"/>
</dbReference>
<dbReference type="SUPFAM" id="SSF52540">
    <property type="entry name" value="P-loop containing nucleoside triphosphate hydrolases"/>
    <property type="match status" value="1"/>
</dbReference>
<dbReference type="InterPro" id="IPR001806">
    <property type="entry name" value="Small_GTPase"/>
</dbReference>
<keyword evidence="4" id="KW-1185">Reference proteome</keyword>
<dbReference type="PROSITE" id="PS51421">
    <property type="entry name" value="RAS"/>
    <property type="match status" value="1"/>
</dbReference>
<dbReference type="AlphaFoldDB" id="A0AAN9TU51"/>
<dbReference type="SMART" id="SM00174">
    <property type="entry name" value="RHO"/>
    <property type="match status" value="1"/>
</dbReference>
<comment type="similarity">
    <text evidence="1">Belongs to the small GTPase superfamily. RGK family.</text>
</comment>
<dbReference type="Proteomes" id="UP001367676">
    <property type="component" value="Unassembled WGS sequence"/>
</dbReference>
<dbReference type="GO" id="GO:0005246">
    <property type="term" value="F:calcium channel regulator activity"/>
    <property type="evidence" value="ECO:0007669"/>
    <property type="project" value="TreeGrafter"/>
</dbReference>
<accession>A0AAN9TU51</accession>
<dbReference type="NCBIfam" id="TIGR00231">
    <property type="entry name" value="small_GTP"/>
    <property type="match status" value="1"/>
</dbReference>
<dbReference type="GO" id="GO:0003924">
    <property type="term" value="F:GTPase activity"/>
    <property type="evidence" value="ECO:0007669"/>
    <property type="project" value="InterPro"/>
</dbReference>
<name>A0AAN9TU51_9HEMI</name>
<dbReference type="PANTHER" id="PTHR45775:SF6">
    <property type="entry name" value="RAD, GEM_KIR FAMILY MEMBER 2, ISOFORM C"/>
    <property type="match status" value="1"/>
</dbReference>
<dbReference type="SMART" id="SM00175">
    <property type="entry name" value="RAB"/>
    <property type="match status" value="1"/>
</dbReference>